<reference evidence="2" key="2">
    <citation type="journal article" date="2023" name="IMA Fungus">
        <title>Comparative genomic study of the Penicillium genus elucidates a diverse pangenome and 15 lateral gene transfer events.</title>
        <authorList>
            <person name="Petersen C."/>
            <person name="Sorensen T."/>
            <person name="Nielsen M.R."/>
            <person name="Sondergaard T.E."/>
            <person name="Sorensen J.L."/>
            <person name="Fitzpatrick D.A."/>
            <person name="Frisvad J.C."/>
            <person name="Nielsen K.L."/>
        </authorList>
    </citation>
    <scope>NUCLEOTIDE SEQUENCE</scope>
    <source>
        <strain evidence="2">IBT 30069</strain>
    </source>
</reference>
<feature type="region of interest" description="Disordered" evidence="1">
    <location>
        <begin position="1"/>
        <end position="40"/>
    </location>
</feature>
<keyword evidence="3" id="KW-1185">Reference proteome</keyword>
<evidence type="ECO:0000313" key="3">
    <source>
        <dbReference type="Proteomes" id="UP001149165"/>
    </source>
</evidence>
<protein>
    <submittedName>
        <fullName evidence="2">Uncharacterized protein</fullName>
    </submittedName>
</protein>
<comment type="caution">
    <text evidence="2">The sequence shown here is derived from an EMBL/GenBank/DDBJ whole genome shotgun (WGS) entry which is preliminary data.</text>
</comment>
<sequence>MTEIKPSISVASSEWNEVEKPGNEITSPKIPCSSHGPSQCPRIDTELQKQQTTELIDALIQGLSGLKDSRSCTRCTVEDVSTLLTGHIRDIRTAKQNGEWTKTERKALKAETKALFKPMKKDLKKLWKERN</sequence>
<dbReference type="AlphaFoldDB" id="A0A9W9EG70"/>
<name>A0A9W9EG70_9EURO</name>
<reference evidence="2" key="1">
    <citation type="submission" date="2022-11" db="EMBL/GenBank/DDBJ databases">
        <authorList>
            <person name="Petersen C."/>
        </authorList>
    </citation>
    <scope>NUCLEOTIDE SEQUENCE</scope>
    <source>
        <strain evidence="2">IBT 30069</strain>
    </source>
</reference>
<accession>A0A9W9EG70</accession>
<dbReference type="Proteomes" id="UP001149165">
    <property type="component" value="Unassembled WGS sequence"/>
</dbReference>
<organism evidence="2 3">
    <name type="scientific">Penicillium angulare</name>
    <dbReference type="NCBI Taxonomy" id="116970"/>
    <lineage>
        <taxon>Eukaryota</taxon>
        <taxon>Fungi</taxon>
        <taxon>Dikarya</taxon>
        <taxon>Ascomycota</taxon>
        <taxon>Pezizomycotina</taxon>
        <taxon>Eurotiomycetes</taxon>
        <taxon>Eurotiomycetidae</taxon>
        <taxon>Eurotiales</taxon>
        <taxon>Aspergillaceae</taxon>
        <taxon>Penicillium</taxon>
    </lineage>
</organism>
<evidence type="ECO:0000313" key="2">
    <source>
        <dbReference type="EMBL" id="KAJ5081233.1"/>
    </source>
</evidence>
<gene>
    <name evidence="2" type="ORF">N7456_013471</name>
</gene>
<proteinExistence type="predicted"/>
<dbReference type="EMBL" id="JAPQKH010000011">
    <property type="protein sequence ID" value="KAJ5081233.1"/>
    <property type="molecule type" value="Genomic_DNA"/>
</dbReference>
<evidence type="ECO:0000256" key="1">
    <source>
        <dbReference type="SAM" id="MobiDB-lite"/>
    </source>
</evidence>
<dbReference type="OrthoDB" id="5137215at2759"/>